<feature type="transmembrane region" description="Helical" evidence="6">
    <location>
        <begin position="326"/>
        <end position="349"/>
    </location>
</feature>
<feature type="transmembrane region" description="Helical" evidence="6">
    <location>
        <begin position="410"/>
        <end position="428"/>
    </location>
</feature>
<dbReference type="Proteomes" id="UP001597399">
    <property type="component" value="Unassembled WGS sequence"/>
</dbReference>
<keyword evidence="4 6" id="KW-1133">Transmembrane helix</keyword>
<dbReference type="InterPro" id="IPR002797">
    <property type="entry name" value="Polysacc_synth"/>
</dbReference>
<evidence type="ECO:0000256" key="4">
    <source>
        <dbReference type="ARBA" id="ARBA00022989"/>
    </source>
</evidence>
<dbReference type="Pfam" id="PF01943">
    <property type="entry name" value="Polysacc_synt"/>
    <property type="match status" value="1"/>
</dbReference>
<sequence>MNNLIKKFLGFSIGPVIGAMISFVTIPVTTYFISPEDYGKAGMFTLFQALIGTFLYLGLDQAYTREYHETDNKDNLLKNAILFPLMLSLLMLIVLIFNIHRISSLLFDSPIYYFATVLFGISLIFLVFERFILLSIRMDEKALEYSTVNIFLKLNVLLLTLILLGIFKERNFLAVVYSNVWGQIIVDLYLIIRYRKYLDLRTFKLDKLQIKRLLSFGIPIILAASINNLLHSFDRIALRTWSNYFEIGIFTAALKISTVLTILQTSFSTFWTPVAYRWYSEKRNIVYFKFVSDVVLLLMSMLFCVILIFKNIIVVLLSADYLDAKYIFGLLCLFPIMYTLSETTTLGIVFSRKSYFNIFVSIISMIPNIIINILLTPHFGAIGAAVATGVSYIVFYYCRSYFSKMMWTGFSLKIHNIITAILFGASLINTQDYQFVTIINIGFLCCVLLFQMPTIKKIIYIYKNKNISKDKIL</sequence>
<feature type="transmembrane region" description="Helical" evidence="6">
    <location>
        <begin position="434"/>
        <end position="455"/>
    </location>
</feature>
<comment type="caution">
    <text evidence="7">The sequence shown here is derived from an EMBL/GenBank/DDBJ whole genome shotgun (WGS) entry which is preliminary data.</text>
</comment>
<evidence type="ECO:0000313" key="7">
    <source>
        <dbReference type="EMBL" id="MFD2694104.1"/>
    </source>
</evidence>
<dbReference type="EMBL" id="JBHUMQ010000026">
    <property type="protein sequence ID" value="MFD2694104.1"/>
    <property type="molecule type" value="Genomic_DNA"/>
</dbReference>
<dbReference type="RefSeq" id="WP_253057946.1">
    <property type="nucleotide sequence ID" value="NZ_JAMXWM010000001.1"/>
</dbReference>
<feature type="transmembrane region" description="Helical" evidence="6">
    <location>
        <begin position="111"/>
        <end position="133"/>
    </location>
</feature>
<comment type="subcellular location">
    <subcellularLocation>
        <location evidence="1">Cell membrane</location>
        <topology evidence="1">Multi-pass membrane protein</topology>
    </subcellularLocation>
</comment>
<feature type="transmembrane region" description="Helical" evidence="6">
    <location>
        <begin position="145"/>
        <end position="166"/>
    </location>
</feature>
<evidence type="ECO:0000313" key="8">
    <source>
        <dbReference type="Proteomes" id="UP001597399"/>
    </source>
</evidence>
<feature type="transmembrane region" description="Helical" evidence="6">
    <location>
        <begin position="172"/>
        <end position="192"/>
    </location>
</feature>
<feature type="transmembrane region" description="Helical" evidence="6">
    <location>
        <begin position="80"/>
        <end position="99"/>
    </location>
</feature>
<dbReference type="PANTHER" id="PTHR30250:SF11">
    <property type="entry name" value="O-ANTIGEN TRANSPORTER-RELATED"/>
    <property type="match status" value="1"/>
</dbReference>
<evidence type="ECO:0000256" key="5">
    <source>
        <dbReference type="ARBA" id="ARBA00023136"/>
    </source>
</evidence>
<gene>
    <name evidence="7" type="ORF">ACFSUE_10765</name>
</gene>
<evidence type="ECO:0000256" key="1">
    <source>
        <dbReference type="ARBA" id="ARBA00004651"/>
    </source>
</evidence>
<feature type="transmembrane region" description="Helical" evidence="6">
    <location>
        <begin position="381"/>
        <end position="398"/>
    </location>
</feature>
<feature type="transmembrane region" description="Helical" evidence="6">
    <location>
        <begin position="39"/>
        <end position="59"/>
    </location>
</feature>
<dbReference type="PANTHER" id="PTHR30250">
    <property type="entry name" value="PST FAMILY PREDICTED COLANIC ACID TRANSPORTER"/>
    <property type="match status" value="1"/>
</dbReference>
<evidence type="ECO:0000256" key="2">
    <source>
        <dbReference type="ARBA" id="ARBA00022475"/>
    </source>
</evidence>
<evidence type="ECO:0000256" key="6">
    <source>
        <dbReference type="SAM" id="Phobius"/>
    </source>
</evidence>
<keyword evidence="2" id="KW-1003">Cell membrane</keyword>
<evidence type="ECO:0000256" key="3">
    <source>
        <dbReference type="ARBA" id="ARBA00022692"/>
    </source>
</evidence>
<feature type="transmembrane region" description="Helical" evidence="6">
    <location>
        <begin position="286"/>
        <end position="314"/>
    </location>
</feature>
<feature type="transmembrane region" description="Helical" evidence="6">
    <location>
        <begin position="356"/>
        <end position="375"/>
    </location>
</feature>
<reference evidence="8" key="1">
    <citation type="journal article" date="2019" name="Int. J. Syst. Evol. Microbiol.">
        <title>The Global Catalogue of Microorganisms (GCM) 10K type strain sequencing project: providing services to taxonomists for standard genome sequencing and annotation.</title>
        <authorList>
            <consortium name="The Broad Institute Genomics Platform"/>
            <consortium name="The Broad Institute Genome Sequencing Center for Infectious Disease"/>
            <person name="Wu L."/>
            <person name="Ma J."/>
        </authorList>
    </citation>
    <scope>NUCLEOTIDE SEQUENCE [LARGE SCALE GENOMIC DNA]</scope>
    <source>
        <strain evidence="8">TISTR 2466</strain>
    </source>
</reference>
<keyword evidence="3 6" id="KW-0812">Transmembrane</keyword>
<proteinExistence type="predicted"/>
<organism evidence="7 8">
    <name type="scientific">Sporolactobacillus shoreicorticis</name>
    <dbReference type="NCBI Taxonomy" id="1923877"/>
    <lineage>
        <taxon>Bacteria</taxon>
        <taxon>Bacillati</taxon>
        <taxon>Bacillota</taxon>
        <taxon>Bacilli</taxon>
        <taxon>Bacillales</taxon>
        <taxon>Sporolactobacillaceae</taxon>
        <taxon>Sporolactobacillus</taxon>
    </lineage>
</organism>
<keyword evidence="5 6" id="KW-0472">Membrane</keyword>
<dbReference type="InterPro" id="IPR050833">
    <property type="entry name" value="Poly_Biosynth_Transport"/>
</dbReference>
<feature type="transmembrane region" description="Helical" evidence="6">
    <location>
        <begin position="12"/>
        <end position="33"/>
    </location>
</feature>
<feature type="transmembrane region" description="Helical" evidence="6">
    <location>
        <begin position="213"/>
        <end position="230"/>
    </location>
</feature>
<protein>
    <submittedName>
        <fullName evidence="7">Lipopolysaccharide biosynthesis protein</fullName>
    </submittedName>
</protein>
<keyword evidence="8" id="KW-1185">Reference proteome</keyword>
<name>A0ABW5S372_9BACL</name>
<feature type="transmembrane region" description="Helical" evidence="6">
    <location>
        <begin position="250"/>
        <end position="274"/>
    </location>
</feature>
<accession>A0ABW5S372</accession>